<feature type="compositionally biased region" description="Basic and acidic residues" evidence="1">
    <location>
        <begin position="137"/>
        <end position="146"/>
    </location>
</feature>
<accession>A0A8D8R1G0</accession>
<name>A0A8D8R1G0_9HEMI</name>
<feature type="signal peptide" evidence="2">
    <location>
        <begin position="1"/>
        <end position="23"/>
    </location>
</feature>
<sequence length="162" mass="19477">MNSKMYKIITLVSFLYVISSIVACGDQHLGSKHIEQNTIIKRHLPTNSNHILKKSLDRFARRFESIKSMPWDYKYRRHTNKIDWDLPDNLQATWQNNMQRKRYSEPKERKIQHESSEDMVRHYVQKIRPNQHGKQLRKSENKENKSRSVSYDDETKTTQDTE</sequence>
<feature type="compositionally biased region" description="Basic residues" evidence="1">
    <location>
        <begin position="123"/>
        <end position="136"/>
    </location>
</feature>
<evidence type="ECO:0000256" key="2">
    <source>
        <dbReference type="SAM" id="SignalP"/>
    </source>
</evidence>
<protein>
    <submittedName>
        <fullName evidence="3">Uncharacterized protein</fullName>
    </submittedName>
</protein>
<proteinExistence type="predicted"/>
<evidence type="ECO:0000313" key="3">
    <source>
        <dbReference type="EMBL" id="CAG6641220.1"/>
    </source>
</evidence>
<dbReference type="EMBL" id="HBUF01116139">
    <property type="protein sequence ID" value="CAG6641220.1"/>
    <property type="molecule type" value="Transcribed_RNA"/>
</dbReference>
<feature type="compositionally biased region" description="Basic and acidic residues" evidence="1">
    <location>
        <begin position="102"/>
        <end position="121"/>
    </location>
</feature>
<dbReference type="PROSITE" id="PS51257">
    <property type="entry name" value="PROKAR_LIPOPROTEIN"/>
    <property type="match status" value="1"/>
</dbReference>
<reference evidence="3" key="1">
    <citation type="submission" date="2021-05" db="EMBL/GenBank/DDBJ databases">
        <authorList>
            <person name="Alioto T."/>
            <person name="Alioto T."/>
            <person name="Gomez Garrido J."/>
        </authorList>
    </citation>
    <scope>NUCLEOTIDE SEQUENCE</scope>
</reference>
<keyword evidence="2" id="KW-0732">Signal</keyword>
<feature type="compositionally biased region" description="Basic and acidic residues" evidence="1">
    <location>
        <begin position="153"/>
        <end position="162"/>
    </location>
</feature>
<feature type="chain" id="PRO_5034498090" evidence="2">
    <location>
        <begin position="24"/>
        <end position="162"/>
    </location>
</feature>
<organism evidence="3">
    <name type="scientific">Cacopsylla melanoneura</name>
    <dbReference type="NCBI Taxonomy" id="428564"/>
    <lineage>
        <taxon>Eukaryota</taxon>
        <taxon>Metazoa</taxon>
        <taxon>Ecdysozoa</taxon>
        <taxon>Arthropoda</taxon>
        <taxon>Hexapoda</taxon>
        <taxon>Insecta</taxon>
        <taxon>Pterygota</taxon>
        <taxon>Neoptera</taxon>
        <taxon>Paraneoptera</taxon>
        <taxon>Hemiptera</taxon>
        <taxon>Sternorrhyncha</taxon>
        <taxon>Psylloidea</taxon>
        <taxon>Psyllidae</taxon>
        <taxon>Psyllinae</taxon>
        <taxon>Cacopsylla</taxon>
    </lineage>
</organism>
<evidence type="ECO:0000256" key="1">
    <source>
        <dbReference type="SAM" id="MobiDB-lite"/>
    </source>
</evidence>
<feature type="region of interest" description="Disordered" evidence="1">
    <location>
        <begin position="98"/>
        <end position="162"/>
    </location>
</feature>
<dbReference type="AlphaFoldDB" id="A0A8D8R1G0"/>